<dbReference type="EMBL" id="CP029210">
    <property type="protein sequence ID" value="AWI54826.1"/>
    <property type="molecule type" value="Genomic_DNA"/>
</dbReference>
<dbReference type="Gene3D" id="3.40.50.1820">
    <property type="entry name" value="alpha/beta hydrolase"/>
    <property type="match status" value="1"/>
</dbReference>
<dbReference type="PANTHER" id="PTHR11614">
    <property type="entry name" value="PHOSPHOLIPASE-RELATED"/>
    <property type="match status" value="1"/>
</dbReference>
<dbReference type="InterPro" id="IPR000073">
    <property type="entry name" value="AB_hydrolase_1"/>
</dbReference>
<dbReference type="PRINTS" id="PR00111">
    <property type="entry name" value="ABHYDROLASE"/>
</dbReference>
<name>A0A2U8FX59_9BURK</name>
<dbReference type="InterPro" id="IPR051044">
    <property type="entry name" value="MAG_DAG_Lipase"/>
</dbReference>
<reference evidence="3 4" key="1">
    <citation type="submission" date="2018-05" db="EMBL/GenBank/DDBJ databases">
        <title>complete genome sequence of Aquabacterium olei NBRC 110486.</title>
        <authorList>
            <person name="Tang B."/>
            <person name="Chang J."/>
            <person name="Zhang L."/>
            <person name="Yang H."/>
        </authorList>
    </citation>
    <scope>NUCLEOTIDE SEQUENCE [LARGE SCALE GENOMIC DNA]</scope>
    <source>
        <strain evidence="3 4">NBRC 110486</strain>
    </source>
</reference>
<feature type="domain" description="Serine aminopeptidase S33" evidence="2">
    <location>
        <begin position="66"/>
        <end position="306"/>
    </location>
</feature>
<organism evidence="3 4">
    <name type="scientific">Aquabacterium olei</name>
    <dbReference type="NCBI Taxonomy" id="1296669"/>
    <lineage>
        <taxon>Bacteria</taxon>
        <taxon>Pseudomonadati</taxon>
        <taxon>Pseudomonadota</taxon>
        <taxon>Betaproteobacteria</taxon>
        <taxon>Burkholderiales</taxon>
        <taxon>Aquabacterium</taxon>
    </lineage>
</organism>
<dbReference type="AlphaFoldDB" id="A0A2U8FX59"/>
<keyword evidence="4" id="KW-1185">Reference proteome</keyword>
<dbReference type="GO" id="GO:0016787">
    <property type="term" value="F:hydrolase activity"/>
    <property type="evidence" value="ECO:0007669"/>
    <property type="project" value="UniProtKB-KW"/>
</dbReference>
<dbReference type="Pfam" id="PF12146">
    <property type="entry name" value="Hydrolase_4"/>
    <property type="match status" value="1"/>
</dbReference>
<evidence type="ECO:0000256" key="1">
    <source>
        <dbReference type="SAM" id="MobiDB-lite"/>
    </source>
</evidence>
<accession>A0A2U8FX59</accession>
<sequence>MAAGIARRRPRHLNHAAPSPCPPCDPSSATPMTVTTQPPAFPATVPTRDGLALHAHAWPATGPLPARGVAVLVHGLGEHLGRYAHVAARLNAQGWHVFGCDHRGHGRSPGARGALHADDDFLHDTAAVVDAARAACAGLPLLLVGHSLGGAIAARFAAALATPPEATPWARPVEALVLSSPALEIPISNVQKGLLATVGKLTPDVAVGNGLKPEWVCHNPATVAAYLADPLVHDRVTGRLTRFLLDAGDTVLARAPHWTVPTLITWGGEDRCVRPQGSEAFAAHAPRALVHAVPWPRLSHEVFNEVEQDQVLDAVMAWLGGIFGG</sequence>
<feature type="compositionally biased region" description="Basic residues" evidence="1">
    <location>
        <begin position="1"/>
        <end position="14"/>
    </location>
</feature>
<evidence type="ECO:0000313" key="4">
    <source>
        <dbReference type="Proteomes" id="UP000244892"/>
    </source>
</evidence>
<gene>
    <name evidence="3" type="ORF">DEH84_16420</name>
</gene>
<protein>
    <submittedName>
        <fullName evidence="3">Alpha/beta hydrolase</fullName>
    </submittedName>
</protein>
<proteinExistence type="predicted"/>
<evidence type="ECO:0000313" key="3">
    <source>
        <dbReference type="EMBL" id="AWI54826.1"/>
    </source>
</evidence>
<feature type="region of interest" description="Disordered" evidence="1">
    <location>
        <begin position="1"/>
        <end position="31"/>
    </location>
</feature>
<dbReference type="KEGG" id="aon:DEH84_16420"/>
<dbReference type="Proteomes" id="UP000244892">
    <property type="component" value="Chromosome"/>
</dbReference>
<dbReference type="SUPFAM" id="SSF53474">
    <property type="entry name" value="alpha/beta-Hydrolases"/>
    <property type="match status" value="1"/>
</dbReference>
<dbReference type="InterPro" id="IPR029058">
    <property type="entry name" value="AB_hydrolase_fold"/>
</dbReference>
<dbReference type="InterPro" id="IPR022742">
    <property type="entry name" value="Hydrolase_4"/>
</dbReference>
<evidence type="ECO:0000259" key="2">
    <source>
        <dbReference type="Pfam" id="PF12146"/>
    </source>
</evidence>
<keyword evidence="3" id="KW-0378">Hydrolase</keyword>